<feature type="compositionally biased region" description="Polar residues" evidence="1">
    <location>
        <begin position="593"/>
        <end position="611"/>
    </location>
</feature>
<feature type="compositionally biased region" description="Polar residues" evidence="1">
    <location>
        <begin position="690"/>
        <end position="707"/>
    </location>
</feature>
<keyword evidence="5" id="KW-1185">Reference proteome</keyword>
<feature type="compositionally biased region" description="Polar residues" evidence="1">
    <location>
        <begin position="567"/>
        <end position="586"/>
    </location>
</feature>
<dbReference type="EMBL" id="JBHTLH010000010">
    <property type="protein sequence ID" value="MFD1124565.1"/>
    <property type="molecule type" value="Genomic_DNA"/>
</dbReference>
<dbReference type="Gene3D" id="2.60.120.200">
    <property type="match status" value="1"/>
</dbReference>
<feature type="compositionally biased region" description="Low complexity" evidence="1">
    <location>
        <begin position="716"/>
        <end position="738"/>
    </location>
</feature>
<evidence type="ECO:0000313" key="5">
    <source>
        <dbReference type="Proteomes" id="UP001597156"/>
    </source>
</evidence>
<sequence length="914" mass="98945">MHKSFNKYLGVFAGVATAGLMVLTIPAQVHGDATGTEVTIKKDSYQKYFATKGLAKYDSTNGTLTFPESVYTGDPASGTIYIDGHPYSTVKHSDGSYYVDLNGYWGRVNPANSKLKFNWINAVGQSYMRDNIDLRKDFSLQMKLKVTPSDVNSPYGQLGDGLSLSFRLNDPRVMGIGGAGLGIGDLKGVFGLVIDNSRVGAPVTKTGKVPTIQLFKSNGTNHDLDGHIYNDTENIKFLGAPKSLSTNEYVGKNLSVKIDWKADSKTLSYEIKDEAGQKMVSDEENYADYLKQQGGQFASFAIAGSNGGTQATDQIQIQKMNYNAVNVIGTNYVLDKSDGSTTYLKPANIQRGDSTEKAIISAYQKSGIDSQTYRLVRIEAPAGVQLDKKMQALPFADSQPVKLPFKDTGQEFTLHYQKVTPEDFQKPIGIKVKRVDEAGKSIGKDLDLSGKFGDTTNKLIAKIDGYEADKPSQSFRYGTLGPDGKQVSEITIKYHHTAQQTSKPNTQPSSGKKTATTPAPATSLTAPIADSASSKTTGSGAKSDSAATLTGSSSAKVSSNDRDKTADSTTPATKSGKSQSTGTASSADKKADPTQSKVKGLKQQESPQAKSLSKGDKDKLAGQKKSDADRTDKGKLADKQSPAKLTANGDQTDHSKKDAKKSEPKSEKPTAATPAKQQVKKPTAVKPITKSASTVKSGQVTHPSTGVSLPAKPAKTSIKTTAPTQKTTSSTNSSSSSSVKTPAVDSGSVQSTRDGLPEGTVRENTEVYAVKGISLYRHADFKKSQRIAHYTKKSRRNWPKFLVTGYARSASGELRYQVKDINRHHKTYGKRGYITADRKFVRPVFYDKKHAKVKVVRLTGITAYHNRELTSKAAHYRYGKVLHVKRLVREHGKTCFVLTNGEYILADRKLVDLK</sequence>
<accession>A0ABW3PJR1</accession>
<feature type="signal peptide" evidence="2">
    <location>
        <begin position="1"/>
        <end position="31"/>
    </location>
</feature>
<feature type="compositionally biased region" description="Polar residues" evidence="1">
    <location>
        <begin position="531"/>
        <end position="558"/>
    </location>
</feature>
<protein>
    <submittedName>
        <fullName evidence="4">DUF5776 domain-containing protein</fullName>
    </submittedName>
</protein>
<evidence type="ECO:0000313" key="4">
    <source>
        <dbReference type="EMBL" id="MFD1124565.1"/>
    </source>
</evidence>
<dbReference type="InterPro" id="IPR044081">
    <property type="entry name" value="DUF5776"/>
</dbReference>
<feature type="chain" id="PRO_5047108562" evidence="2">
    <location>
        <begin position="32"/>
        <end position="914"/>
    </location>
</feature>
<feature type="region of interest" description="Disordered" evidence="1">
    <location>
        <begin position="496"/>
        <end position="760"/>
    </location>
</feature>
<dbReference type="Pfam" id="PF19087">
    <property type="entry name" value="DUF5776"/>
    <property type="match status" value="1"/>
</dbReference>
<evidence type="ECO:0000259" key="3">
    <source>
        <dbReference type="Pfam" id="PF19087"/>
    </source>
</evidence>
<evidence type="ECO:0000256" key="2">
    <source>
        <dbReference type="SAM" id="SignalP"/>
    </source>
</evidence>
<name>A0ABW3PJR1_9LACO</name>
<feature type="compositionally biased region" description="Basic and acidic residues" evidence="1">
    <location>
        <begin position="651"/>
        <end position="668"/>
    </location>
</feature>
<reference evidence="5" key="1">
    <citation type="journal article" date="2019" name="Int. J. Syst. Evol. Microbiol.">
        <title>The Global Catalogue of Microorganisms (GCM) 10K type strain sequencing project: providing services to taxonomists for standard genome sequencing and annotation.</title>
        <authorList>
            <consortium name="The Broad Institute Genomics Platform"/>
            <consortium name="The Broad Institute Genome Sequencing Center for Infectious Disease"/>
            <person name="Wu L."/>
            <person name="Ma J."/>
        </authorList>
    </citation>
    <scope>NUCLEOTIDE SEQUENCE [LARGE SCALE GENOMIC DNA]</scope>
    <source>
        <strain evidence="5">CCUG 71848</strain>
    </source>
</reference>
<comment type="caution">
    <text evidence="4">The sequence shown here is derived from an EMBL/GenBank/DDBJ whole genome shotgun (WGS) entry which is preliminary data.</text>
</comment>
<gene>
    <name evidence="4" type="ORF">ACFQ22_04215</name>
</gene>
<feature type="compositionally biased region" description="Basic and acidic residues" evidence="1">
    <location>
        <begin position="613"/>
        <end position="638"/>
    </location>
</feature>
<keyword evidence="2" id="KW-0732">Signal</keyword>
<dbReference type="Proteomes" id="UP001597156">
    <property type="component" value="Unassembled WGS sequence"/>
</dbReference>
<dbReference type="RefSeq" id="WP_121979487.1">
    <property type="nucleotide sequence ID" value="NZ_JBHTLH010000010.1"/>
</dbReference>
<proteinExistence type="predicted"/>
<evidence type="ECO:0000256" key="1">
    <source>
        <dbReference type="SAM" id="MobiDB-lite"/>
    </source>
</evidence>
<feature type="compositionally biased region" description="Polar residues" evidence="1">
    <location>
        <begin position="497"/>
        <end position="513"/>
    </location>
</feature>
<feature type="compositionally biased region" description="Low complexity" evidence="1">
    <location>
        <begin position="514"/>
        <end position="529"/>
    </location>
</feature>
<feature type="domain" description="DUF5776" evidence="3">
    <location>
        <begin position="845"/>
        <end position="911"/>
    </location>
</feature>
<organism evidence="4 5">
    <name type="scientific">Lentilactobacillus raoultii</name>
    <dbReference type="NCBI Taxonomy" id="1987503"/>
    <lineage>
        <taxon>Bacteria</taxon>
        <taxon>Bacillati</taxon>
        <taxon>Bacillota</taxon>
        <taxon>Bacilli</taxon>
        <taxon>Lactobacillales</taxon>
        <taxon>Lactobacillaceae</taxon>
        <taxon>Lentilactobacillus</taxon>
    </lineage>
</organism>